<evidence type="ECO:0000313" key="2">
    <source>
        <dbReference type="Proteomes" id="UP000254939"/>
    </source>
</evidence>
<accession>A0A370KF97</accession>
<reference evidence="1 2" key="1">
    <citation type="submission" date="2017-03" db="EMBL/GenBank/DDBJ databases">
        <title>Genome analysis of Rhizobial strains effectives or ineffectives for nitrogen fixation isolated from bean seeds.</title>
        <authorList>
            <person name="Peralta H."/>
            <person name="Aguilar-Vera A."/>
            <person name="Mora Y."/>
            <person name="Vargas-Lagunas C."/>
            <person name="Girard L."/>
            <person name="Mora J."/>
        </authorList>
    </citation>
    <scope>NUCLEOTIDE SEQUENCE [LARGE SCALE GENOMIC DNA]</scope>
    <source>
        <strain evidence="1 2">CCGM3</strain>
    </source>
</reference>
<dbReference type="AlphaFoldDB" id="A0A370KF97"/>
<evidence type="ECO:0000313" key="1">
    <source>
        <dbReference type="EMBL" id="RDJ03017.1"/>
    </source>
</evidence>
<proteinExistence type="predicted"/>
<gene>
    <name evidence="1" type="ORF">B5K06_31540</name>
</gene>
<dbReference type="RefSeq" id="WP_016556264.1">
    <property type="nucleotide sequence ID" value="NZ_KZ857269.1"/>
</dbReference>
<name>A0A370KF97_9HYPH</name>
<protein>
    <submittedName>
        <fullName evidence="1">Uncharacterized protein</fullName>
    </submittedName>
</protein>
<dbReference type="EMBL" id="NAAC01000045">
    <property type="protein sequence ID" value="RDJ03017.1"/>
    <property type="molecule type" value="Genomic_DNA"/>
</dbReference>
<dbReference type="OrthoDB" id="8081407at2"/>
<organism evidence="1 2">
    <name type="scientific">Rhizobium grahamii</name>
    <dbReference type="NCBI Taxonomy" id="1120045"/>
    <lineage>
        <taxon>Bacteria</taxon>
        <taxon>Pseudomonadati</taxon>
        <taxon>Pseudomonadota</taxon>
        <taxon>Alphaproteobacteria</taxon>
        <taxon>Hyphomicrobiales</taxon>
        <taxon>Rhizobiaceae</taxon>
        <taxon>Rhizobium/Agrobacterium group</taxon>
        <taxon>Rhizobium</taxon>
    </lineage>
</organism>
<comment type="caution">
    <text evidence="1">The sequence shown here is derived from an EMBL/GenBank/DDBJ whole genome shotgun (WGS) entry which is preliminary data.</text>
</comment>
<sequence length="112" mass="12761">MDLKYAAPREQFFAAVRALATSSDSIQTRLLEATTSISLVTLDEFDDDIELRIKLARILDHIGPDRDDIERVAVEITPYMTEREAERVADLIVDFFDELVEARSQQSDSRSL</sequence>
<dbReference type="Proteomes" id="UP000254939">
    <property type="component" value="Unassembled WGS sequence"/>
</dbReference>